<feature type="compositionally biased region" description="Low complexity" evidence="1">
    <location>
        <begin position="602"/>
        <end position="612"/>
    </location>
</feature>
<gene>
    <name evidence="2" type="ORF">K461DRAFT_134568</name>
</gene>
<reference evidence="2" key="1">
    <citation type="journal article" date="2020" name="Stud. Mycol.">
        <title>101 Dothideomycetes genomes: a test case for predicting lifestyles and emergence of pathogens.</title>
        <authorList>
            <person name="Haridas S."/>
            <person name="Albert R."/>
            <person name="Binder M."/>
            <person name="Bloem J."/>
            <person name="Labutti K."/>
            <person name="Salamov A."/>
            <person name="Andreopoulos B."/>
            <person name="Baker S."/>
            <person name="Barry K."/>
            <person name="Bills G."/>
            <person name="Bluhm B."/>
            <person name="Cannon C."/>
            <person name="Castanera R."/>
            <person name="Culley D."/>
            <person name="Daum C."/>
            <person name="Ezra D."/>
            <person name="Gonzalez J."/>
            <person name="Henrissat B."/>
            <person name="Kuo A."/>
            <person name="Liang C."/>
            <person name="Lipzen A."/>
            <person name="Lutzoni F."/>
            <person name="Magnuson J."/>
            <person name="Mondo S."/>
            <person name="Nolan M."/>
            <person name="Ohm R."/>
            <person name="Pangilinan J."/>
            <person name="Park H.-J."/>
            <person name="Ramirez L."/>
            <person name="Alfaro M."/>
            <person name="Sun H."/>
            <person name="Tritt A."/>
            <person name="Yoshinaga Y."/>
            <person name="Zwiers L.-H."/>
            <person name="Turgeon B."/>
            <person name="Goodwin S."/>
            <person name="Spatafora J."/>
            <person name="Crous P."/>
            <person name="Grigoriev I."/>
        </authorList>
    </citation>
    <scope>NUCLEOTIDE SEQUENCE</scope>
    <source>
        <strain evidence="2">CBS 260.36</strain>
    </source>
</reference>
<sequence>MPGLVMAGNNSRPGPPTSNPPPLSFVTATSLSDFKKKDTMRQVRRAVMQTYLNKAENDPNSTDVRVTRKRTGSRNKKATSPTTPPEASKPSSSSDTSSQSKRKDSRIDATPQPVIDPPESYPTPGASSESSRAHSIRSLHVLEETHGPPVVPRSTPTAASSIASTTRFDTVEPDDVLDSDTALVQRRCVAERQAFDVAFGRPYGLHLREIVPDPFAACQPLNNPDLNIELLKFNCTTYFGSRAMGKDWVPLLLTNPASFLASLCVSAPYSDIMAMSQPGTVLSDRDRRQTLEILDVVPRMLNQSLADPVEGYSDANIAAVLQLLCGQISTNQNSMAPVHQACLKHMVMQRGGLEHIGTAIPIHVSITDMEANFLRNEPADPMYLKFARNYVEENNEVKALTAESPIFSRDPHMKAVKSSKRCSAPTHELIMYARQLTDKYLQLGQLRSRKDVQFGPAMYVNDSAEDELQSSIYKLVLGIHDMPAYTTLGHQGYNDAYYETVRLTSLLYAHAIWHDVPFHQAPHVQCDFSHGTDCKATPEMIQQVVIKTNLGEGAWNRLGGVLYWVFLVAGAACHQEIKTAWSDQDINSSMPHGHGQRPYGVSTTSSSSASSTPQLQIRSGSAPVQSQPSTMANLTLRQQHPPRGSSPEQPARLFQQYLSEQHLNLAKTMTPSSFTSSQPGSRNNSPLAMGQFTVPTSAPTTSAQYQPTIASPTPPSPPTDPSINKLGKRVRTSSPQPMNHNPLLRANMAPPVPKTKEEQDKFFVRNFLVANAVRNSILHRFEHTTAMASSIIRMGEVRDCLARRGR</sequence>
<dbReference type="PANTHER" id="PTHR37540:SF5">
    <property type="entry name" value="TRANSCRIPTION FACTOR DOMAIN-CONTAINING PROTEIN"/>
    <property type="match status" value="1"/>
</dbReference>
<keyword evidence="3" id="KW-1185">Reference proteome</keyword>
<feature type="region of interest" description="Disordered" evidence="1">
    <location>
        <begin position="1"/>
        <end position="135"/>
    </location>
</feature>
<accession>A0A9P4J626</accession>
<dbReference type="OrthoDB" id="4159781at2759"/>
<protein>
    <submittedName>
        <fullName evidence="2">Uncharacterized protein</fullName>
    </submittedName>
</protein>
<feature type="compositionally biased region" description="Basic residues" evidence="1">
    <location>
        <begin position="67"/>
        <end position="77"/>
    </location>
</feature>
<evidence type="ECO:0000256" key="1">
    <source>
        <dbReference type="SAM" id="MobiDB-lite"/>
    </source>
</evidence>
<feature type="compositionally biased region" description="Low complexity" evidence="1">
    <location>
        <begin position="78"/>
        <end position="99"/>
    </location>
</feature>
<feature type="compositionally biased region" description="Polar residues" evidence="1">
    <location>
        <begin position="670"/>
        <end position="686"/>
    </location>
</feature>
<feature type="compositionally biased region" description="Polar residues" evidence="1">
    <location>
        <begin position="613"/>
        <end position="628"/>
    </location>
</feature>
<feature type="compositionally biased region" description="Pro residues" evidence="1">
    <location>
        <begin position="13"/>
        <end position="23"/>
    </location>
</feature>
<organism evidence="2 3">
    <name type="scientific">Myriangium duriaei CBS 260.36</name>
    <dbReference type="NCBI Taxonomy" id="1168546"/>
    <lineage>
        <taxon>Eukaryota</taxon>
        <taxon>Fungi</taxon>
        <taxon>Dikarya</taxon>
        <taxon>Ascomycota</taxon>
        <taxon>Pezizomycotina</taxon>
        <taxon>Dothideomycetes</taxon>
        <taxon>Dothideomycetidae</taxon>
        <taxon>Myriangiales</taxon>
        <taxon>Myriangiaceae</taxon>
        <taxon>Myriangium</taxon>
    </lineage>
</organism>
<feature type="compositionally biased region" description="Polar residues" evidence="1">
    <location>
        <begin position="693"/>
        <end position="706"/>
    </location>
</feature>
<comment type="caution">
    <text evidence="2">The sequence shown here is derived from an EMBL/GenBank/DDBJ whole genome shotgun (WGS) entry which is preliminary data.</text>
</comment>
<dbReference type="AlphaFoldDB" id="A0A9P4J626"/>
<evidence type="ECO:0000313" key="2">
    <source>
        <dbReference type="EMBL" id="KAF2153078.1"/>
    </source>
</evidence>
<name>A0A9P4J626_9PEZI</name>
<proteinExistence type="predicted"/>
<dbReference type="PANTHER" id="PTHR37540">
    <property type="entry name" value="TRANSCRIPTION FACTOR (ACR-2), PUTATIVE-RELATED-RELATED"/>
    <property type="match status" value="1"/>
</dbReference>
<feature type="region of interest" description="Disordered" evidence="1">
    <location>
        <begin position="670"/>
        <end position="753"/>
    </location>
</feature>
<evidence type="ECO:0000313" key="3">
    <source>
        <dbReference type="Proteomes" id="UP000799439"/>
    </source>
</evidence>
<feature type="region of interest" description="Disordered" evidence="1">
    <location>
        <begin position="585"/>
        <end position="628"/>
    </location>
</feature>
<dbReference type="EMBL" id="ML996085">
    <property type="protein sequence ID" value="KAF2153078.1"/>
    <property type="molecule type" value="Genomic_DNA"/>
</dbReference>
<dbReference type="Proteomes" id="UP000799439">
    <property type="component" value="Unassembled WGS sequence"/>
</dbReference>